<accession>A0A1S1Z0W0</accession>
<reference evidence="1 2" key="1">
    <citation type="journal article" date="2012" name="Int. J. Syst. Evol. Microbiol.">
        <title>Flammeovirga pacifica sp. nov., isolated from deep-sea sediment.</title>
        <authorList>
            <person name="Xu H."/>
            <person name="Fu Y."/>
            <person name="Yang N."/>
            <person name="Ding Z."/>
            <person name="Lai Q."/>
            <person name="Zeng R."/>
        </authorList>
    </citation>
    <scope>NUCLEOTIDE SEQUENCE [LARGE SCALE GENOMIC DNA]</scope>
    <source>
        <strain evidence="2">DSM 24597 / LMG 26175 / WPAGA1</strain>
    </source>
</reference>
<dbReference type="EMBL" id="JRYR02000001">
    <property type="protein sequence ID" value="OHX66900.1"/>
    <property type="molecule type" value="Genomic_DNA"/>
</dbReference>
<dbReference type="PANTHER" id="PTHR43861">
    <property type="entry name" value="TRANS-ACONITATE 2-METHYLTRANSFERASE-RELATED"/>
    <property type="match status" value="1"/>
</dbReference>
<dbReference type="SUPFAM" id="SSF53335">
    <property type="entry name" value="S-adenosyl-L-methionine-dependent methyltransferases"/>
    <property type="match status" value="1"/>
</dbReference>
<dbReference type="Gene3D" id="3.40.50.150">
    <property type="entry name" value="Vaccinia Virus protein VP39"/>
    <property type="match status" value="1"/>
</dbReference>
<dbReference type="AlphaFoldDB" id="A0A1S1Z0W0"/>
<evidence type="ECO:0000313" key="2">
    <source>
        <dbReference type="Proteomes" id="UP000179797"/>
    </source>
</evidence>
<protein>
    <submittedName>
        <fullName evidence="1">Uncharacterized protein</fullName>
    </submittedName>
</protein>
<dbReference type="STRING" id="915059.NH26_11320"/>
<comment type="caution">
    <text evidence="1">The sequence shown here is derived from an EMBL/GenBank/DDBJ whole genome shotgun (WGS) entry which is preliminary data.</text>
</comment>
<organism evidence="1 2">
    <name type="scientific">Flammeovirga pacifica</name>
    <dbReference type="NCBI Taxonomy" id="915059"/>
    <lineage>
        <taxon>Bacteria</taxon>
        <taxon>Pseudomonadati</taxon>
        <taxon>Bacteroidota</taxon>
        <taxon>Cytophagia</taxon>
        <taxon>Cytophagales</taxon>
        <taxon>Flammeovirgaceae</taxon>
        <taxon>Flammeovirga</taxon>
    </lineage>
</organism>
<name>A0A1S1Z0W0_FLAPC</name>
<dbReference type="RefSeq" id="WP_044223086.1">
    <property type="nucleotide sequence ID" value="NZ_JRYR02000001.1"/>
</dbReference>
<evidence type="ECO:0000313" key="1">
    <source>
        <dbReference type="EMBL" id="OHX66900.1"/>
    </source>
</evidence>
<dbReference type="InterPro" id="IPR029063">
    <property type="entry name" value="SAM-dependent_MTases_sf"/>
</dbReference>
<dbReference type="CDD" id="cd02440">
    <property type="entry name" value="AdoMet_MTases"/>
    <property type="match status" value="1"/>
</dbReference>
<sequence>MLLKRLEYNTIPEITLNHTQLEMKIQVEEKVNNQIYDFEKVKCAICNSDEYESIGEKDRYGLKFYTNLCKSCGLVYTSPRMTQKSYSEFYNIEYRKLYVGEAKASKIFFDNQKLQGQRIYNFIQKSIIKIDHTSSILEVGCGAGGILKVFDERGHKVKGCDLGEEYLSYGKDNHNLDLEFGFLNDIKVQDKFNLIIYSHVMEHVLDLDSEIENIKKKLVSNGYVYIEVPGIKEIHRNYEGNILKYFQNAHTYHFTLTSIQNLMLKHGFTLVNGNNYVQSLFQWTNKNNQNVNNEYSSIKNYLLTTESLRKFNAFYPYHIKMKIKSFLKKLGLF</sequence>
<proteinExistence type="predicted"/>
<dbReference type="Proteomes" id="UP000179797">
    <property type="component" value="Unassembled WGS sequence"/>
</dbReference>
<gene>
    <name evidence="1" type="ORF">NH26_11320</name>
</gene>
<dbReference type="Pfam" id="PF13489">
    <property type="entry name" value="Methyltransf_23"/>
    <property type="match status" value="1"/>
</dbReference>
<dbReference type="PANTHER" id="PTHR43861:SF6">
    <property type="entry name" value="METHYLTRANSFERASE TYPE 11"/>
    <property type="match status" value="1"/>
</dbReference>
<keyword evidence="2" id="KW-1185">Reference proteome</keyword>
<dbReference type="OrthoDB" id="2370471at2"/>